<organism evidence="2 3">
    <name type="scientific">Spiroplasma mirum ATCC 29335</name>
    <dbReference type="NCBI Taxonomy" id="838561"/>
    <lineage>
        <taxon>Bacteria</taxon>
        <taxon>Bacillati</taxon>
        <taxon>Mycoplasmatota</taxon>
        <taxon>Mollicutes</taxon>
        <taxon>Entomoplasmatales</taxon>
        <taxon>Spiroplasmataceae</taxon>
        <taxon>Spiroplasma</taxon>
    </lineage>
</organism>
<dbReference type="KEGG" id="smia:P344_02970"/>
<accession>W6AKV3</accession>
<keyword evidence="1" id="KW-1133">Transmembrane helix</keyword>
<proteinExistence type="predicted"/>
<dbReference type="EMBL" id="CP006720">
    <property type="protein sequence ID" value="AHI57938.1"/>
    <property type="molecule type" value="Genomic_DNA"/>
</dbReference>
<keyword evidence="1" id="KW-0472">Membrane</keyword>
<sequence>MKKIFRNLGNVIILTDTASFVLGFVGSLCGIISLLSLEPFWNNTILSYDITIGAIFFDIASMLFILIAFIVGTKHLQVKQDKHETVKILKLEKTSLQLDFFSFFIGLIFEILSLVFLTVLWKNVCFSYFATILAVIIDISSGLLAVIALKVFFFWFAKQVAWMHQNKILINNFLFIS</sequence>
<dbReference type="HOGENOM" id="CLU_1609761_0_0_14"/>
<evidence type="ECO:0000313" key="3">
    <source>
        <dbReference type="Proteomes" id="UP000019260"/>
    </source>
</evidence>
<protein>
    <submittedName>
        <fullName evidence="2">Uncharacterized protein</fullName>
    </submittedName>
</protein>
<dbReference type="OrthoDB" id="9926561at2"/>
<name>W6AKV3_9MOLU</name>
<feature type="transmembrane region" description="Helical" evidence="1">
    <location>
        <begin position="127"/>
        <end position="157"/>
    </location>
</feature>
<feature type="transmembrane region" description="Helical" evidence="1">
    <location>
        <begin position="100"/>
        <end position="121"/>
    </location>
</feature>
<dbReference type="PATRIC" id="fig|838561.3.peg.579"/>
<gene>
    <name evidence="2" type="ORF">P344_02970</name>
</gene>
<dbReference type="RefSeq" id="WP_025317293.1">
    <property type="nucleotide sequence ID" value="NZ_CP006720.1"/>
</dbReference>
<dbReference type="AlphaFoldDB" id="W6AKV3"/>
<feature type="transmembrane region" description="Helical" evidence="1">
    <location>
        <begin position="50"/>
        <end position="72"/>
    </location>
</feature>
<evidence type="ECO:0000313" key="2">
    <source>
        <dbReference type="EMBL" id="AHI57938.1"/>
    </source>
</evidence>
<keyword evidence="1" id="KW-0812">Transmembrane</keyword>
<evidence type="ECO:0000256" key="1">
    <source>
        <dbReference type="SAM" id="Phobius"/>
    </source>
</evidence>
<reference evidence="2 3" key="1">
    <citation type="submission" date="2013-09" db="EMBL/GenBank/DDBJ databases">
        <title>Complete genome sequence of Spiroplasma mirum suckling mouse cataract agent.</title>
        <authorList>
            <person name="Landry C.A."/>
            <person name="Bastian F.O."/>
            <person name="Thune R.L."/>
        </authorList>
    </citation>
    <scope>NUCLEOTIDE SEQUENCE [LARGE SCALE GENOMIC DNA]</scope>
    <source>
        <strain evidence="2 3">SMCA</strain>
    </source>
</reference>
<dbReference type="Proteomes" id="UP000019260">
    <property type="component" value="Chromosome"/>
</dbReference>
<feature type="transmembrane region" description="Helical" evidence="1">
    <location>
        <begin position="12"/>
        <end position="35"/>
    </location>
</feature>
<keyword evidence="3" id="KW-1185">Reference proteome</keyword>